<dbReference type="AlphaFoldDB" id="A0A1C3MWE3"/>
<evidence type="ECO:0000313" key="3">
    <source>
        <dbReference type="Proteomes" id="UP000199393"/>
    </source>
</evidence>
<keyword evidence="1" id="KW-1133">Transmembrane helix</keyword>
<evidence type="ECO:0000313" key="2">
    <source>
        <dbReference type="EMBL" id="SBV24640.1"/>
    </source>
</evidence>
<dbReference type="OrthoDB" id="4559359at2"/>
<sequence>MTHEEKRAWIMLVVSVVGYSVYAAVVLNQADGGPLTATPYAGVLLWTVGGAIVANIVAEIGVGVVNPRASRVKDVRDREIGRLGDHVGQAFVVIGAVSAMLMALARWDWFWIANVIYLCFVLSAAIGSLAKVIVYRRGVPQW</sequence>
<feature type="transmembrane region" description="Helical" evidence="1">
    <location>
        <begin position="86"/>
        <end position="105"/>
    </location>
</feature>
<keyword evidence="1" id="KW-0812">Transmembrane</keyword>
<feature type="transmembrane region" description="Helical" evidence="1">
    <location>
        <begin position="111"/>
        <end position="134"/>
    </location>
</feature>
<dbReference type="Proteomes" id="UP000199393">
    <property type="component" value="Chromosome I"/>
</dbReference>
<proteinExistence type="predicted"/>
<protein>
    <submittedName>
        <fullName evidence="2">Uncharacterized protein</fullName>
    </submittedName>
</protein>
<evidence type="ECO:0000256" key="1">
    <source>
        <dbReference type="SAM" id="Phobius"/>
    </source>
</evidence>
<keyword evidence="1" id="KW-0472">Membrane</keyword>
<feature type="transmembrane region" description="Helical" evidence="1">
    <location>
        <begin position="9"/>
        <end position="28"/>
    </location>
</feature>
<keyword evidence="3" id="KW-1185">Reference proteome</keyword>
<dbReference type="PATRIC" id="fig|307121.4.peg.67"/>
<organism evidence="2 3">
    <name type="scientific">Micromonospora krabiensis</name>
    <dbReference type="NCBI Taxonomy" id="307121"/>
    <lineage>
        <taxon>Bacteria</taxon>
        <taxon>Bacillati</taxon>
        <taxon>Actinomycetota</taxon>
        <taxon>Actinomycetes</taxon>
        <taxon>Micromonosporales</taxon>
        <taxon>Micromonosporaceae</taxon>
        <taxon>Micromonospora</taxon>
    </lineage>
</organism>
<name>A0A1C3MWE3_9ACTN</name>
<dbReference type="STRING" id="307121.GA0070620_0064"/>
<feature type="transmembrane region" description="Helical" evidence="1">
    <location>
        <begin position="40"/>
        <end position="65"/>
    </location>
</feature>
<dbReference type="EMBL" id="LT598496">
    <property type="protein sequence ID" value="SBV24640.1"/>
    <property type="molecule type" value="Genomic_DNA"/>
</dbReference>
<accession>A0A1C3MWE3</accession>
<reference evidence="3" key="1">
    <citation type="submission" date="2016-06" db="EMBL/GenBank/DDBJ databases">
        <authorList>
            <person name="Varghese N."/>
        </authorList>
    </citation>
    <scope>NUCLEOTIDE SEQUENCE [LARGE SCALE GENOMIC DNA]</scope>
    <source>
        <strain evidence="3">DSM 45344</strain>
    </source>
</reference>
<gene>
    <name evidence="2" type="ORF">GA0070620_0064</name>
</gene>
<dbReference type="RefSeq" id="WP_091587325.1">
    <property type="nucleotide sequence ID" value="NZ_JBHRWG010000002.1"/>
</dbReference>